<dbReference type="GO" id="GO:0003755">
    <property type="term" value="F:peptidyl-prolyl cis-trans isomerase activity"/>
    <property type="evidence" value="ECO:0007669"/>
    <property type="project" value="InterPro"/>
</dbReference>
<dbReference type="InterPro" id="IPR000297">
    <property type="entry name" value="PPIase_PpiC"/>
</dbReference>
<proteinExistence type="inferred from homology"/>
<gene>
    <name evidence="16" type="ORF">LX70_00064</name>
</gene>
<keyword evidence="16" id="KW-0413">Isomerase</keyword>
<keyword evidence="17" id="KW-1185">Reference proteome</keyword>
<dbReference type="Pfam" id="PF13624">
    <property type="entry name" value="SurA_N_3"/>
    <property type="match status" value="1"/>
</dbReference>
<reference evidence="16 17" key="1">
    <citation type="submission" date="2018-02" db="EMBL/GenBank/DDBJ databases">
        <title>Genomic Encyclopedia of Archaeal and Bacterial Type Strains, Phase II (KMG-II): from individual species to whole genera.</title>
        <authorList>
            <person name="Goeker M."/>
        </authorList>
    </citation>
    <scope>NUCLEOTIDE SEQUENCE [LARGE SCALE GENOMIC DNA]</scope>
    <source>
        <strain evidence="16 17">DSM 18921</strain>
    </source>
</reference>
<dbReference type="InterPro" id="IPR052029">
    <property type="entry name" value="PpiD_chaperone"/>
</dbReference>
<feature type="domain" description="PpiC" evidence="15">
    <location>
        <begin position="248"/>
        <end position="366"/>
    </location>
</feature>
<dbReference type="EMBL" id="PVEP01000001">
    <property type="protein sequence ID" value="PQV58257.1"/>
    <property type="molecule type" value="Genomic_DNA"/>
</dbReference>
<keyword evidence="4" id="KW-0997">Cell inner membrane</keyword>
<evidence type="ECO:0000256" key="8">
    <source>
        <dbReference type="ARBA" id="ARBA00023186"/>
    </source>
</evidence>
<accession>A0A2S8SBN3</accession>
<evidence type="ECO:0000256" key="13">
    <source>
        <dbReference type="ARBA" id="ARBA00042775"/>
    </source>
</evidence>
<dbReference type="SUPFAM" id="SSF54534">
    <property type="entry name" value="FKBP-like"/>
    <property type="match status" value="1"/>
</dbReference>
<dbReference type="AlphaFoldDB" id="A0A2S8SBN3"/>
<evidence type="ECO:0000256" key="7">
    <source>
        <dbReference type="ARBA" id="ARBA00023136"/>
    </source>
</evidence>
<dbReference type="Proteomes" id="UP000238338">
    <property type="component" value="Unassembled WGS sequence"/>
</dbReference>
<keyword evidence="3" id="KW-1003">Cell membrane</keyword>
<dbReference type="Gene3D" id="3.10.50.40">
    <property type="match status" value="1"/>
</dbReference>
<evidence type="ECO:0000256" key="5">
    <source>
        <dbReference type="ARBA" id="ARBA00022692"/>
    </source>
</evidence>
<keyword evidence="7 14" id="KW-0472">Membrane</keyword>
<dbReference type="InterPro" id="IPR046357">
    <property type="entry name" value="PPIase_dom_sf"/>
</dbReference>
<evidence type="ECO:0000256" key="14">
    <source>
        <dbReference type="SAM" id="Phobius"/>
    </source>
</evidence>
<evidence type="ECO:0000256" key="12">
    <source>
        <dbReference type="ARBA" id="ARBA00040743"/>
    </source>
</evidence>
<comment type="similarity">
    <text evidence="11">Belongs to the PpiD chaperone family.</text>
</comment>
<keyword evidence="6 14" id="KW-1133">Transmembrane helix</keyword>
<evidence type="ECO:0000256" key="3">
    <source>
        <dbReference type="ARBA" id="ARBA00022475"/>
    </source>
</evidence>
<comment type="subcellular location">
    <subcellularLocation>
        <location evidence="1">Cell inner membrane</location>
        <topology evidence="1">Single-pass type II membrane protein</topology>
        <orientation evidence="1">Periplasmic side</orientation>
    </subcellularLocation>
</comment>
<evidence type="ECO:0000256" key="2">
    <source>
        <dbReference type="ARBA" id="ARBA00018370"/>
    </source>
</evidence>
<dbReference type="SUPFAM" id="SSF109998">
    <property type="entry name" value="Triger factor/SurA peptide-binding domain-like"/>
    <property type="match status" value="1"/>
</dbReference>
<evidence type="ECO:0000256" key="9">
    <source>
        <dbReference type="ARBA" id="ARBA00030642"/>
    </source>
</evidence>
<dbReference type="RefSeq" id="WP_105512560.1">
    <property type="nucleotide sequence ID" value="NZ_PVEP01000001.1"/>
</dbReference>
<dbReference type="InterPro" id="IPR027304">
    <property type="entry name" value="Trigger_fact/SurA_dom_sf"/>
</dbReference>
<comment type="caution">
    <text evidence="16">The sequence shown here is derived from an EMBL/GenBank/DDBJ whole genome shotgun (WGS) entry which is preliminary data.</text>
</comment>
<evidence type="ECO:0000256" key="4">
    <source>
        <dbReference type="ARBA" id="ARBA00022519"/>
    </source>
</evidence>
<keyword evidence="5 14" id="KW-0812">Transmembrane</keyword>
<evidence type="ECO:0000313" key="16">
    <source>
        <dbReference type="EMBL" id="PQV58257.1"/>
    </source>
</evidence>
<evidence type="ECO:0000259" key="15">
    <source>
        <dbReference type="Pfam" id="PF13145"/>
    </source>
</evidence>
<dbReference type="PANTHER" id="PTHR47529">
    <property type="entry name" value="PEPTIDYL-PROLYL CIS-TRANS ISOMERASE D"/>
    <property type="match status" value="1"/>
</dbReference>
<evidence type="ECO:0000256" key="10">
    <source>
        <dbReference type="ARBA" id="ARBA00031484"/>
    </source>
</evidence>
<feature type="transmembrane region" description="Helical" evidence="14">
    <location>
        <begin position="12"/>
        <end position="31"/>
    </location>
</feature>
<evidence type="ECO:0000256" key="1">
    <source>
        <dbReference type="ARBA" id="ARBA00004382"/>
    </source>
</evidence>
<dbReference type="GO" id="GO:0005886">
    <property type="term" value="C:plasma membrane"/>
    <property type="evidence" value="ECO:0007669"/>
    <property type="project" value="UniProtKB-SubCell"/>
</dbReference>
<name>A0A2S8SBN3_9RHOB</name>
<dbReference type="Pfam" id="PF13145">
    <property type="entry name" value="Rotamase_2"/>
    <property type="match status" value="1"/>
</dbReference>
<evidence type="ECO:0000313" key="17">
    <source>
        <dbReference type="Proteomes" id="UP000238338"/>
    </source>
</evidence>
<keyword evidence="8" id="KW-0143">Chaperone</keyword>
<dbReference type="Gene3D" id="1.10.4030.10">
    <property type="entry name" value="Porin chaperone SurA, peptide-binding domain"/>
    <property type="match status" value="1"/>
</dbReference>
<sequence length="617" mass="66182">MSTPLRAKKRGNTIIWILMAMLILGLGGFGARNFGASNAAIGSVGDREIAMRDYARAVSREMQAASAQLQQPVNFETAQQLGLDRNVLSRLLASAALEGEAARLGVSVGDAAVRDRLVTFPAFQGLDGKFDRDAYKLALQQEGLSEAEFEAKIRDETARTVIQDAAVSATASPAMLDDMITAWATETRSFTLAELLPSDLPAPVAVPDEAEIKTYFEAHPAPYTKPETRNITYVWLSPEMVVGKVTLDDAALQQAYQARIDDYVTPERRLVEKLVYPDEATATAAKARFDAGEIDFSGLARERGLELADVDLGDVGKEDLGAAGDAVFALTAPGVVGPIETDFGPALYAMNGILDAQTVTFDEAREELAAEASLDQARRMIADESNHLEDLLATGATLEDVAKETDMELATMAFDTASEEGIAAYPAFRDAAQAATAEDFPQLVPLDDGGVFALRLDSIDPPAVRPLEEVRDQVIADWTRDQTQAELKKMADDIAAASTDPEALQASGLVVTRYDDFARGGFIDRTPPEVVQRAFTMADGATAAVEAQGRVFLIALRAVNAADPTAPEVVQLRGQVATQMSQSIAQDMFQLYTEAVEARAGIKLDQNAIAAVNAQLN</sequence>
<evidence type="ECO:0000256" key="11">
    <source>
        <dbReference type="ARBA" id="ARBA00038408"/>
    </source>
</evidence>
<evidence type="ECO:0000256" key="6">
    <source>
        <dbReference type="ARBA" id="ARBA00022989"/>
    </source>
</evidence>
<dbReference type="PANTHER" id="PTHR47529:SF1">
    <property type="entry name" value="PERIPLASMIC CHAPERONE PPID"/>
    <property type="match status" value="1"/>
</dbReference>
<organism evidence="16 17">
    <name type="scientific">Albidovulum denitrificans</name>
    <dbReference type="NCBI Taxonomy" id="404881"/>
    <lineage>
        <taxon>Bacteria</taxon>
        <taxon>Pseudomonadati</taxon>
        <taxon>Pseudomonadota</taxon>
        <taxon>Alphaproteobacteria</taxon>
        <taxon>Rhodobacterales</taxon>
        <taxon>Paracoccaceae</taxon>
        <taxon>Albidovulum</taxon>
    </lineage>
</organism>
<dbReference type="OrthoDB" id="9768393at2"/>
<protein>
    <recommendedName>
        <fullName evidence="2">Parvulin-like PPIase</fullName>
    </recommendedName>
    <alternativeName>
        <fullName evidence="9">Peptidyl-prolyl cis-trans isomerase plp</fullName>
    </alternativeName>
    <alternativeName>
        <fullName evidence="12">Periplasmic chaperone PpiD</fullName>
    </alternativeName>
    <alternativeName>
        <fullName evidence="13">Periplasmic folding chaperone</fullName>
    </alternativeName>
    <alternativeName>
        <fullName evidence="10">Rotamase plp</fullName>
    </alternativeName>
</protein>